<dbReference type="AlphaFoldDB" id="A0A846K5G6"/>
<evidence type="ECO:0000313" key="1">
    <source>
        <dbReference type="EMBL" id="NFN36772.1"/>
    </source>
</evidence>
<dbReference type="Proteomes" id="UP000473681">
    <property type="component" value="Unassembled WGS sequence"/>
</dbReference>
<dbReference type="InterPro" id="IPR045920">
    <property type="entry name" value="DUF6339"/>
</dbReference>
<reference evidence="1 2" key="1">
    <citation type="submission" date="2019-04" db="EMBL/GenBank/DDBJ databases">
        <title>Genome sequencing of Clostridium botulinum Groups I-IV and Clostridium butyricum.</title>
        <authorList>
            <person name="Brunt J."/>
            <person name="Van Vliet A.H.M."/>
            <person name="Stringer S.C."/>
            <person name="Carter A.T."/>
            <person name="Peck M.W."/>
        </authorList>
    </citation>
    <scope>NUCLEOTIDE SEQUENCE [LARGE SCALE GENOMIC DNA]</scope>
    <source>
        <strain evidence="1 2">CB-K-33E</strain>
    </source>
</reference>
<evidence type="ECO:0000313" key="2">
    <source>
        <dbReference type="Proteomes" id="UP000473681"/>
    </source>
</evidence>
<gene>
    <name evidence="1" type="ORF">FDB51_17035</name>
</gene>
<dbReference type="Pfam" id="PF19866">
    <property type="entry name" value="DUF6339"/>
    <property type="match status" value="1"/>
</dbReference>
<protein>
    <submittedName>
        <fullName evidence="1">Uncharacterized protein</fullName>
    </submittedName>
</protein>
<proteinExistence type="predicted"/>
<accession>A0A846K5G6</accession>
<comment type="caution">
    <text evidence="1">The sequence shown here is derived from an EMBL/GenBank/DDBJ whole genome shotgun (WGS) entry which is preliminary data.</text>
</comment>
<organism evidence="1 2">
    <name type="scientific">Clostridium botulinum</name>
    <dbReference type="NCBI Taxonomy" id="1491"/>
    <lineage>
        <taxon>Bacteria</taxon>
        <taxon>Bacillati</taxon>
        <taxon>Bacillota</taxon>
        <taxon>Clostridia</taxon>
        <taxon>Eubacteriales</taxon>
        <taxon>Clostridiaceae</taxon>
        <taxon>Clostridium</taxon>
    </lineage>
</organism>
<dbReference type="EMBL" id="SWVK01000031">
    <property type="protein sequence ID" value="NFN36772.1"/>
    <property type="molecule type" value="Genomic_DNA"/>
</dbReference>
<name>A0A846K5G6_CLOBO</name>
<sequence>MSMKTLKRQEAQKLMVEWIKDSSCMPEVDSFYLKMRNELQNAYKDVKEKYSRDYEIDIHFGIYLYNYFEKIASFNMRTASDDGFWRHLSLKVVPDLVTDRWGKDNEAHFWKRGNKIWLRTLWWYIYLSWQGNVQKTLDVIESPGFTTDTILNLIDRSGKGYYIGVYRNIMYLHSRVPKEKLAEFNRNTVTKADSLFRVIMKLNTARTKVIEPALYTGGEREYARSLFNDLGINV</sequence>